<keyword evidence="3" id="KW-1185">Reference proteome</keyword>
<protein>
    <submittedName>
        <fullName evidence="2">NDP-hexose 2,3-dehydratase family protein</fullName>
    </submittedName>
</protein>
<dbReference type="EMBL" id="BAABEP010000013">
    <property type="protein sequence ID" value="GAA3725875.1"/>
    <property type="molecule type" value="Genomic_DNA"/>
</dbReference>
<accession>A0ABP7EVP3</accession>
<name>A0ABP7EVP3_9ACTN</name>
<dbReference type="InterPro" id="IPR038153">
    <property type="entry name" value="EvaA-like_sf"/>
</dbReference>
<dbReference type="Pfam" id="PF03559">
    <property type="entry name" value="Hexose_dehydrat"/>
    <property type="match status" value="2"/>
</dbReference>
<proteinExistence type="predicted"/>
<feature type="domain" description="dTDP-4-dehydro-6-deoxy-alpha-D-glucopyranose 2,3-dehydratase" evidence="1">
    <location>
        <begin position="260"/>
        <end position="453"/>
    </location>
</feature>
<evidence type="ECO:0000259" key="1">
    <source>
        <dbReference type="Pfam" id="PF03559"/>
    </source>
</evidence>
<reference evidence="3" key="1">
    <citation type="journal article" date="2019" name="Int. J. Syst. Evol. Microbiol.">
        <title>The Global Catalogue of Microorganisms (GCM) 10K type strain sequencing project: providing services to taxonomists for standard genome sequencing and annotation.</title>
        <authorList>
            <consortium name="The Broad Institute Genomics Platform"/>
            <consortium name="The Broad Institute Genome Sequencing Center for Infectious Disease"/>
            <person name="Wu L."/>
            <person name="Ma J."/>
        </authorList>
    </citation>
    <scope>NUCLEOTIDE SEQUENCE [LARGE SCALE GENOMIC DNA]</scope>
    <source>
        <strain evidence="3">JCM 30846</strain>
    </source>
</reference>
<comment type="caution">
    <text evidence="2">The sequence shown here is derived from an EMBL/GenBank/DDBJ whole genome shotgun (WGS) entry which is preliminary data.</text>
</comment>
<dbReference type="InterPro" id="IPR005212">
    <property type="entry name" value="EvaA-like"/>
</dbReference>
<dbReference type="Proteomes" id="UP001499884">
    <property type="component" value="Unassembled WGS sequence"/>
</dbReference>
<feature type="domain" description="dTDP-4-dehydro-6-deoxy-alpha-D-glucopyranose 2,3-dehydratase" evidence="1">
    <location>
        <begin position="11"/>
        <end position="226"/>
    </location>
</feature>
<sequence length="457" mass="50811">MPRTRPAPSHQHVHDWLTAHADSTGYRVKEVPLDQLEGWHTDPDTGNLVHHTGRFYSVEGLEVAVEDDATRDLALSRHHGEPGDRRWEQPIIVQPEIGILGILVKRFDGVPHMLMQAKMEPGNINTLQLSPTVQATRSNYTRVHQGNAVPYLEYFTRAGRGRPLADALQSEQASWFLGKRNRNVVIETDDDLPVLDGFRWCSPEELRGLLHLDNVVNMDSRTVLAACLPPSGAGLAPDEDSFAGALTRSAAAPSRLTGLTSRFTGIKARRNLTRRRIPLARAAGWQRGHDRIDRADGRYFSVLGVDVHAGDREVAHWSQPLLKPAGRGVIALVARRFDGVVQLLMRARTDAGTFDIAELAPTVQCLPGNHGSPPPFLDLVLSASPERIRFDAVHSEEGGRFYHAENRYLIVEADDVPPEAPEGFLWATLRDLQELVLHSHYLNVEARCLLTCLLALR</sequence>
<gene>
    <name evidence="2" type="ORF">GCM10023082_24840</name>
</gene>
<organism evidence="2 3">
    <name type="scientific">Streptomyces tremellae</name>
    <dbReference type="NCBI Taxonomy" id="1124239"/>
    <lineage>
        <taxon>Bacteria</taxon>
        <taxon>Bacillati</taxon>
        <taxon>Actinomycetota</taxon>
        <taxon>Actinomycetes</taxon>
        <taxon>Kitasatosporales</taxon>
        <taxon>Streptomycetaceae</taxon>
        <taxon>Streptomyces</taxon>
    </lineage>
</organism>
<evidence type="ECO:0000313" key="2">
    <source>
        <dbReference type="EMBL" id="GAA3725875.1"/>
    </source>
</evidence>
<dbReference type="Gene3D" id="3.90.79.40">
    <property type="entry name" value="EvaA sugar 2,3-dehydratase subunit"/>
    <property type="match status" value="2"/>
</dbReference>
<evidence type="ECO:0000313" key="3">
    <source>
        <dbReference type="Proteomes" id="UP001499884"/>
    </source>
</evidence>
<dbReference type="RefSeq" id="WP_345645328.1">
    <property type="nucleotide sequence ID" value="NZ_BAABEP010000013.1"/>
</dbReference>